<feature type="region of interest" description="Disordered" evidence="1">
    <location>
        <begin position="143"/>
        <end position="167"/>
    </location>
</feature>
<gene>
    <name evidence="2" type="ORF">Pfra01_002084000</name>
</gene>
<dbReference type="OrthoDB" id="166697at2759"/>
<evidence type="ECO:0000313" key="3">
    <source>
        <dbReference type="Proteomes" id="UP001165121"/>
    </source>
</evidence>
<proteinExistence type="predicted"/>
<feature type="compositionally biased region" description="Basic and acidic residues" evidence="1">
    <location>
        <begin position="143"/>
        <end position="157"/>
    </location>
</feature>
<comment type="caution">
    <text evidence="2">The sequence shown here is derived from an EMBL/GenBank/DDBJ whole genome shotgun (WGS) entry which is preliminary data.</text>
</comment>
<accession>A0A9W7D164</accession>
<sequence length="167" mass="18328">MPQHNDADQVGDVKITNAKPGFEYIKPSKQSDLGRPALLLFLHVCVQVAGGAKMLCQYSATLDLQIDTAAGPLHLTNISCLIMDGNEREMLLGRETMQHIGIDIYRLFEPLAGGSKVGEADDDDVTSESPRLDFNVDRAQIKDHLNRTPDEARDAGFDPKLLGKLRA</sequence>
<dbReference type="EMBL" id="BSXT01002915">
    <property type="protein sequence ID" value="GMF51512.1"/>
    <property type="molecule type" value="Genomic_DNA"/>
</dbReference>
<keyword evidence="3" id="KW-1185">Reference proteome</keyword>
<evidence type="ECO:0000313" key="2">
    <source>
        <dbReference type="EMBL" id="GMF51512.1"/>
    </source>
</evidence>
<dbReference type="AlphaFoldDB" id="A0A9W7D164"/>
<evidence type="ECO:0000256" key="1">
    <source>
        <dbReference type="SAM" id="MobiDB-lite"/>
    </source>
</evidence>
<name>A0A9W7D164_9STRA</name>
<reference evidence="2" key="1">
    <citation type="submission" date="2023-04" db="EMBL/GenBank/DDBJ databases">
        <title>Phytophthora fragariaefolia NBRC 109709.</title>
        <authorList>
            <person name="Ichikawa N."/>
            <person name="Sato H."/>
            <person name="Tonouchi N."/>
        </authorList>
    </citation>
    <scope>NUCLEOTIDE SEQUENCE</scope>
    <source>
        <strain evidence="2">NBRC 109709</strain>
    </source>
</reference>
<dbReference type="Proteomes" id="UP001165121">
    <property type="component" value="Unassembled WGS sequence"/>
</dbReference>
<protein>
    <submittedName>
        <fullName evidence="2">Unnamed protein product</fullName>
    </submittedName>
</protein>
<organism evidence="2 3">
    <name type="scientific">Phytophthora fragariaefolia</name>
    <dbReference type="NCBI Taxonomy" id="1490495"/>
    <lineage>
        <taxon>Eukaryota</taxon>
        <taxon>Sar</taxon>
        <taxon>Stramenopiles</taxon>
        <taxon>Oomycota</taxon>
        <taxon>Peronosporomycetes</taxon>
        <taxon>Peronosporales</taxon>
        <taxon>Peronosporaceae</taxon>
        <taxon>Phytophthora</taxon>
    </lineage>
</organism>